<organism evidence="2 3">
    <name type="scientific">Basidiobolus ranarum</name>
    <dbReference type="NCBI Taxonomy" id="34480"/>
    <lineage>
        <taxon>Eukaryota</taxon>
        <taxon>Fungi</taxon>
        <taxon>Fungi incertae sedis</taxon>
        <taxon>Zoopagomycota</taxon>
        <taxon>Entomophthoromycotina</taxon>
        <taxon>Basidiobolomycetes</taxon>
        <taxon>Basidiobolales</taxon>
        <taxon>Basidiobolaceae</taxon>
        <taxon>Basidiobolus</taxon>
    </lineage>
</organism>
<dbReference type="Proteomes" id="UP001479436">
    <property type="component" value="Unassembled WGS sequence"/>
</dbReference>
<reference evidence="2 3" key="1">
    <citation type="submission" date="2023-04" db="EMBL/GenBank/DDBJ databases">
        <title>Genome of Basidiobolus ranarum AG-B5.</title>
        <authorList>
            <person name="Stajich J.E."/>
            <person name="Carter-House D."/>
            <person name="Gryganskyi A."/>
        </authorList>
    </citation>
    <scope>NUCLEOTIDE SEQUENCE [LARGE SCALE GENOMIC DNA]</scope>
    <source>
        <strain evidence="2 3">AG-B5</strain>
    </source>
</reference>
<proteinExistence type="predicted"/>
<comment type="caution">
    <text evidence="2">The sequence shown here is derived from an EMBL/GenBank/DDBJ whole genome shotgun (WGS) entry which is preliminary data.</text>
</comment>
<dbReference type="Pfam" id="PF05303">
    <property type="entry name" value="GSKIP_dom"/>
    <property type="match status" value="1"/>
</dbReference>
<dbReference type="Gene3D" id="3.30.2280.10">
    <property type="entry name" value="Hypothetical protein (hspc210)"/>
    <property type="match status" value="1"/>
</dbReference>
<gene>
    <name evidence="2" type="ORF">K7432_000100</name>
</gene>
<name>A0ABR2X548_9FUNG</name>
<dbReference type="InterPro" id="IPR007967">
    <property type="entry name" value="GSKIP_dom"/>
</dbReference>
<accession>A0ABR2X548</accession>
<feature type="domain" description="GSKIP" evidence="1">
    <location>
        <begin position="30"/>
        <end position="113"/>
    </location>
</feature>
<evidence type="ECO:0000313" key="2">
    <source>
        <dbReference type="EMBL" id="KAK9768869.1"/>
    </source>
</evidence>
<protein>
    <recommendedName>
        <fullName evidence="1">GSKIP domain-containing protein</fullName>
    </recommendedName>
</protein>
<evidence type="ECO:0000259" key="1">
    <source>
        <dbReference type="Pfam" id="PF05303"/>
    </source>
</evidence>
<dbReference type="EMBL" id="JASJQH010000002">
    <property type="protein sequence ID" value="KAK9768869.1"/>
    <property type="molecule type" value="Genomic_DNA"/>
</dbReference>
<dbReference type="InterPro" id="IPR023231">
    <property type="entry name" value="GSKIP_dom_sf"/>
</dbReference>
<sequence length="119" mass="13394">MQSCNSQRDQLIDATQNYTYGLAEQGVIISEERGNALFKITLLEKVELIIQLSSRGFKIVELKSLDKEANLDYEQKISIHTGATFETMDALLFSVSPAFARKHSEELSRKLSAAFLTIH</sequence>
<keyword evidence="3" id="KW-1185">Reference proteome</keyword>
<dbReference type="SUPFAM" id="SSF103107">
    <property type="entry name" value="Hypothetical protein c14orf129, hspc210"/>
    <property type="match status" value="1"/>
</dbReference>
<evidence type="ECO:0000313" key="3">
    <source>
        <dbReference type="Proteomes" id="UP001479436"/>
    </source>
</evidence>